<feature type="region of interest" description="Disordered" evidence="1">
    <location>
        <begin position="155"/>
        <end position="241"/>
    </location>
</feature>
<dbReference type="PANTHER" id="PTHR18034:SF4">
    <property type="entry name" value="NUCLEOLAR MIF4G DOMAIN-CONTAINING PROTEIN 1"/>
    <property type="match status" value="1"/>
</dbReference>
<evidence type="ECO:0000256" key="1">
    <source>
        <dbReference type="SAM" id="MobiDB-lite"/>
    </source>
</evidence>
<dbReference type="GO" id="GO:0042274">
    <property type="term" value="P:ribosomal small subunit biogenesis"/>
    <property type="evidence" value="ECO:0007669"/>
    <property type="project" value="TreeGrafter"/>
</dbReference>
<dbReference type="PANTHER" id="PTHR18034">
    <property type="entry name" value="CELL CYCLE CONTROL PROTEIN CWF22-RELATED"/>
    <property type="match status" value="1"/>
</dbReference>
<dbReference type="STRING" id="67767.A0A0J7K2Z1"/>
<reference evidence="2 3" key="1">
    <citation type="submission" date="2015-04" db="EMBL/GenBank/DDBJ databases">
        <title>Lasius niger genome sequencing.</title>
        <authorList>
            <person name="Konorov E.A."/>
            <person name="Nikitin M.A."/>
            <person name="Kirill M.V."/>
            <person name="Chang P."/>
        </authorList>
    </citation>
    <scope>NUCLEOTIDE SEQUENCE [LARGE SCALE GENOMIC DNA]</scope>
    <source>
        <tissue evidence="2">Whole</tissue>
    </source>
</reference>
<dbReference type="GO" id="GO:0005730">
    <property type="term" value="C:nucleolus"/>
    <property type="evidence" value="ECO:0007669"/>
    <property type="project" value="TreeGrafter"/>
</dbReference>
<name>A0A0J7K2Z1_LASNI</name>
<dbReference type="InterPro" id="IPR016024">
    <property type="entry name" value="ARM-type_fold"/>
</dbReference>
<keyword evidence="3" id="KW-1185">Reference proteome</keyword>
<dbReference type="GO" id="GO:0003723">
    <property type="term" value="F:RNA binding"/>
    <property type="evidence" value="ECO:0007669"/>
    <property type="project" value="TreeGrafter"/>
</dbReference>
<dbReference type="Proteomes" id="UP000036403">
    <property type="component" value="Unassembled WGS sequence"/>
</dbReference>
<sequence>MGRIKAKPAEKTRKILRKEKRQRKKINRAAYFSQKKNQKQGKNEIEQTSSTKAQKRPKPKDMKEERMEINAKKQRMKQLKRANLEEDRMIKQLEKRLKLNKRKSKSTPKSFMSDGLDYLLDFCDSENRSHIVETEKQLLESGLSTELEEDLNIAIGAEDNIEDEDEKFDRESNIDDNEDSEQDMDNESLNKNSDQDDIEEDQDDSEEDIAAEETNCINIETEKYPTANDENETENEESRHIALEQSDDSEDLWEDIYGRQRDKKGNIVSKKYVPPAARVTSTDISVGGEKACRLEKQLKGILNRLAEQNMHTIGNQVYGHRLLYQILEKLIVKFTEKEIELILLILKTVGFQLRKDDPIALKELILNLQQKANNATLEK</sequence>
<dbReference type="PaxDb" id="67767-A0A0J7K2Z1"/>
<dbReference type="EMBL" id="LBMM01015463">
    <property type="protein sequence ID" value="KMQ84798.1"/>
    <property type="molecule type" value="Genomic_DNA"/>
</dbReference>
<organism evidence="2 3">
    <name type="scientific">Lasius niger</name>
    <name type="common">Black garden ant</name>
    <dbReference type="NCBI Taxonomy" id="67767"/>
    <lineage>
        <taxon>Eukaryota</taxon>
        <taxon>Metazoa</taxon>
        <taxon>Ecdysozoa</taxon>
        <taxon>Arthropoda</taxon>
        <taxon>Hexapoda</taxon>
        <taxon>Insecta</taxon>
        <taxon>Pterygota</taxon>
        <taxon>Neoptera</taxon>
        <taxon>Endopterygota</taxon>
        <taxon>Hymenoptera</taxon>
        <taxon>Apocrita</taxon>
        <taxon>Aculeata</taxon>
        <taxon>Formicoidea</taxon>
        <taxon>Formicidae</taxon>
        <taxon>Formicinae</taxon>
        <taxon>Lasius</taxon>
        <taxon>Lasius</taxon>
    </lineage>
</organism>
<feature type="compositionally biased region" description="Acidic residues" evidence="1">
    <location>
        <begin position="195"/>
        <end position="211"/>
    </location>
</feature>
<accession>A0A0J7K2Z1</accession>
<dbReference type="InterPro" id="IPR050781">
    <property type="entry name" value="CWC22_splicing_factor"/>
</dbReference>
<feature type="compositionally biased region" description="Acidic residues" evidence="1">
    <location>
        <begin position="174"/>
        <end position="186"/>
    </location>
</feature>
<comment type="caution">
    <text evidence="2">The sequence shown here is derived from an EMBL/GenBank/DDBJ whole genome shotgun (WGS) entry which is preliminary data.</text>
</comment>
<evidence type="ECO:0000313" key="3">
    <source>
        <dbReference type="Proteomes" id="UP000036403"/>
    </source>
</evidence>
<dbReference type="AlphaFoldDB" id="A0A0J7K2Z1"/>
<feature type="region of interest" description="Disordered" evidence="1">
    <location>
        <begin position="1"/>
        <end position="87"/>
    </location>
</feature>
<dbReference type="OrthoDB" id="10260961at2759"/>
<proteinExistence type="predicted"/>
<dbReference type="Gene3D" id="1.25.40.180">
    <property type="match status" value="2"/>
</dbReference>
<gene>
    <name evidence="2" type="ORF">RF55_17104</name>
</gene>
<evidence type="ECO:0000313" key="2">
    <source>
        <dbReference type="EMBL" id="KMQ84798.1"/>
    </source>
</evidence>
<protein>
    <submittedName>
        <fullName evidence="2">Nucleolar mif4g domain-containing protein 1</fullName>
    </submittedName>
</protein>
<feature type="compositionally biased region" description="Basic residues" evidence="1">
    <location>
        <begin position="14"/>
        <end position="27"/>
    </location>
</feature>
<feature type="compositionally biased region" description="Basic and acidic residues" evidence="1">
    <location>
        <begin position="59"/>
        <end position="71"/>
    </location>
</feature>
<dbReference type="SUPFAM" id="SSF48371">
    <property type="entry name" value="ARM repeat"/>
    <property type="match status" value="1"/>
</dbReference>